<evidence type="ECO:0000256" key="1">
    <source>
        <dbReference type="SAM" id="MobiDB-lite"/>
    </source>
</evidence>
<feature type="region of interest" description="Disordered" evidence="1">
    <location>
        <begin position="1"/>
        <end position="26"/>
    </location>
</feature>
<proteinExistence type="predicted"/>
<dbReference type="EMBL" id="AVOT02101899">
    <property type="protein sequence ID" value="MBW0578008.1"/>
    <property type="molecule type" value="Genomic_DNA"/>
</dbReference>
<accession>A0A9Q3KAQ7</accession>
<keyword evidence="3" id="KW-1185">Reference proteome</keyword>
<feature type="compositionally biased region" description="Polar residues" evidence="1">
    <location>
        <begin position="76"/>
        <end position="90"/>
    </location>
</feature>
<sequence length="145" mass="15591">MDQGEPNQLNIPDPQRTKAGGKEGEDSVSSAILELISRVMEAKGIIDSDIHIKFVNFINIWSNKSFYGPLNVLNVRPQSTRQDPPSSSGEATIHHGPGPSSMGPGHKVQKKSKWSFGSPVTSEKLGSGGPNWSWGTPIPPMDCGL</sequence>
<protein>
    <submittedName>
        <fullName evidence="2">Uncharacterized protein</fullName>
    </submittedName>
</protein>
<organism evidence="2 3">
    <name type="scientific">Austropuccinia psidii MF-1</name>
    <dbReference type="NCBI Taxonomy" id="1389203"/>
    <lineage>
        <taxon>Eukaryota</taxon>
        <taxon>Fungi</taxon>
        <taxon>Dikarya</taxon>
        <taxon>Basidiomycota</taxon>
        <taxon>Pucciniomycotina</taxon>
        <taxon>Pucciniomycetes</taxon>
        <taxon>Pucciniales</taxon>
        <taxon>Sphaerophragmiaceae</taxon>
        <taxon>Austropuccinia</taxon>
    </lineage>
</organism>
<feature type="compositionally biased region" description="Polar residues" evidence="1">
    <location>
        <begin position="1"/>
        <end position="10"/>
    </location>
</feature>
<dbReference type="Proteomes" id="UP000765509">
    <property type="component" value="Unassembled WGS sequence"/>
</dbReference>
<feature type="compositionally biased region" description="Low complexity" evidence="1">
    <location>
        <begin position="94"/>
        <end position="106"/>
    </location>
</feature>
<feature type="region of interest" description="Disordered" evidence="1">
    <location>
        <begin position="75"/>
        <end position="145"/>
    </location>
</feature>
<evidence type="ECO:0000313" key="3">
    <source>
        <dbReference type="Proteomes" id="UP000765509"/>
    </source>
</evidence>
<dbReference type="AlphaFoldDB" id="A0A9Q3KAQ7"/>
<name>A0A9Q3KAQ7_9BASI</name>
<evidence type="ECO:0000313" key="2">
    <source>
        <dbReference type="EMBL" id="MBW0578008.1"/>
    </source>
</evidence>
<comment type="caution">
    <text evidence="2">The sequence shown here is derived from an EMBL/GenBank/DDBJ whole genome shotgun (WGS) entry which is preliminary data.</text>
</comment>
<reference evidence="2" key="1">
    <citation type="submission" date="2021-03" db="EMBL/GenBank/DDBJ databases">
        <title>Draft genome sequence of rust myrtle Austropuccinia psidii MF-1, a brazilian biotype.</title>
        <authorList>
            <person name="Quecine M.C."/>
            <person name="Pachon D.M.R."/>
            <person name="Bonatelli M.L."/>
            <person name="Correr F.H."/>
            <person name="Franceschini L.M."/>
            <person name="Leite T.F."/>
            <person name="Margarido G.R.A."/>
            <person name="Almeida C.A."/>
            <person name="Ferrarezi J.A."/>
            <person name="Labate C.A."/>
        </authorList>
    </citation>
    <scope>NUCLEOTIDE SEQUENCE</scope>
    <source>
        <strain evidence="2">MF-1</strain>
    </source>
</reference>
<gene>
    <name evidence="2" type="ORF">O181_117723</name>
</gene>